<dbReference type="PROSITE" id="PS00455">
    <property type="entry name" value="AMP_BINDING"/>
    <property type="match status" value="1"/>
</dbReference>
<gene>
    <name evidence="4" type="ORF">E6O75_ATG00582</name>
</gene>
<dbReference type="InterPro" id="IPR000873">
    <property type="entry name" value="AMP-dep_synth/lig_dom"/>
</dbReference>
<dbReference type="AlphaFoldDB" id="A0A4Z1PE80"/>
<name>A0A4Z1PE80_9PEZI</name>
<dbReference type="GO" id="GO:0009898">
    <property type="term" value="C:cytoplasmic side of plasma membrane"/>
    <property type="evidence" value="ECO:0007669"/>
    <property type="project" value="TreeGrafter"/>
</dbReference>
<dbReference type="Gene3D" id="3.40.50.12780">
    <property type="entry name" value="N-terminal domain of ligase-like"/>
    <property type="match status" value="1"/>
</dbReference>
<sequence>MVAVTPNRKALMAASSALVAGATYIDAQLAISRDIQQILRDKRYGRAIGNRFHALRNNASAYGHLVLADPNASALWFEGRTWTWGQVKKETDALAEILLQHGACANTFIAVFMTNSPEMVFVFLAISKLGAVPALVNTALRNQTLLHCMGQADAHMVISTPDLTEHLVPLTGESKTASICITLDLGSYASFRASASLKQPDHFIQVCEADLQSVTVATQAVARTAKDVAVLIYTSGTSGKPKAVSIKNDRLAIVSVPVQQDVENPEKYFPMRVFSCLPLFHATALYTGLFQALGTNGTFCLARKFSASNFSRSLAECQATRVLYVGELARYLLKAPPSPYDKAHHCRVASGNGLQKDVWVKFMERFGITEIREFYRSTEGLAKFDNYSHGAIAAGKVGFQGPIANYMTTDTILVRYDPATEAPWRDPKTGFCARAKGGEPGEAIGLVTDMDFYPEYLNNPEANDKKLITDVFKKGDVYQRTGDLLVRERSGWIRFHDRSGDTYRWNGENVSAGEVRELMSSLPGVQDVTVYGVKLDGYDGQAGAAAITLADPSPHSEKLFADQLYTRLKATGLTTFQVPRLVRFLEQIEVGATFKHLKTHMQTMSWDPEKQKGNESVYWLDGEAYRRLDAKSWSAIQYGKARL</sequence>
<dbReference type="STRING" id="86259.A0A4Z1PE80"/>
<accession>A0A4Z1PE80</accession>
<dbReference type="Gene3D" id="3.30.300.30">
    <property type="match status" value="1"/>
</dbReference>
<dbReference type="OrthoDB" id="10253869at2759"/>
<dbReference type="EMBL" id="SNSC02000001">
    <property type="protein sequence ID" value="TID27815.1"/>
    <property type="molecule type" value="Genomic_DNA"/>
</dbReference>
<dbReference type="GO" id="GO:0005811">
    <property type="term" value="C:lipid droplet"/>
    <property type="evidence" value="ECO:0007669"/>
    <property type="project" value="TreeGrafter"/>
</dbReference>
<organism evidence="4 5">
    <name type="scientific">Venturia nashicola</name>
    <dbReference type="NCBI Taxonomy" id="86259"/>
    <lineage>
        <taxon>Eukaryota</taxon>
        <taxon>Fungi</taxon>
        <taxon>Dikarya</taxon>
        <taxon>Ascomycota</taxon>
        <taxon>Pezizomycotina</taxon>
        <taxon>Dothideomycetes</taxon>
        <taxon>Pleosporomycetidae</taxon>
        <taxon>Venturiales</taxon>
        <taxon>Venturiaceae</taxon>
        <taxon>Venturia</taxon>
    </lineage>
</organism>
<evidence type="ECO:0000259" key="3">
    <source>
        <dbReference type="Pfam" id="PF00501"/>
    </source>
</evidence>
<dbReference type="PANTHER" id="PTHR43107">
    <property type="entry name" value="LONG-CHAIN FATTY ACID TRANSPORT PROTEIN"/>
    <property type="match status" value="1"/>
</dbReference>
<dbReference type="Proteomes" id="UP000298493">
    <property type="component" value="Unassembled WGS sequence"/>
</dbReference>
<dbReference type="PANTHER" id="PTHR43107:SF20">
    <property type="entry name" value="FATTY ACID TRANSPORTER_ACYL-COA SYNTHETASE (FAT1), PUTATIVE (AFU_ORTHOLOGUE AFUA_2G11360)-RELATED"/>
    <property type="match status" value="1"/>
</dbReference>
<dbReference type="GO" id="GO:0004467">
    <property type="term" value="F:long-chain fatty acid-CoA ligase activity"/>
    <property type="evidence" value="ECO:0007669"/>
    <property type="project" value="TreeGrafter"/>
</dbReference>
<dbReference type="SUPFAM" id="SSF56801">
    <property type="entry name" value="Acetyl-CoA synthetase-like"/>
    <property type="match status" value="1"/>
</dbReference>
<comment type="similarity">
    <text evidence="1">Belongs to the ATP-dependent AMP-binding enzyme family.</text>
</comment>
<evidence type="ECO:0000313" key="4">
    <source>
        <dbReference type="EMBL" id="TID27815.1"/>
    </source>
</evidence>
<dbReference type="GO" id="GO:0005324">
    <property type="term" value="F:long-chain fatty acid transmembrane transporter activity"/>
    <property type="evidence" value="ECO:0007669"/>
    <property type="project" value="TreeGrafter"/>
</dbReference>
<evidence type="ECO:0000313" key="5">
    <source>
        <dbReference type="Proteomes" id="UP000298493"/>
    </source>
</evidence>
<keyword evidence="2" id="KW-0436">Ligase</keyword>
<proteinExistence type="inferred from homology"/>
<dbReference type="GO" id="GO:0044539">
    <property type="term" value="P:long-chain fatty acid import into cell"/>
    <property type="evidence" value="ECO:0007669"/>
    <property type="project" value="TreeGrafter"/>
</dbReference>
<reference evidence="4 5" key="1">
    <citation type="submission" date="2019-04" db="EMBL/GenBank/DDBJ databases">
        <title>High contiguity whole genome sequence and gene annotation resource for two Venturia nashicola isolates.</title>
        <authorList>
            <person name="Prokchorchik M."/>
            <person name="Won K."/>
            <person name="Lee Y."/>
            <person name="Choi E.D."/>
            <person name="Segonzac C."/>
            <person name="Sohn K.H."/>
        </authorList>
    </citation>
    <scope>NUCLEOTIDE SEQUENCE [LARGE SCALE GENOMIC DNA]</scope>
    <source>
        <strain evidence="4 5">PRI2</strain>
    </source>
</reference>
<protein>
    <submittedName>
        <fullName evidence="4">Calcium-transporting ATPase sarcoplasmic/endoplasmic reticulum type</fullName>
    </submittedName>
</protein>
<evidence type="ECO:0000256" key="2">
    <source>
        <dbReference type="ARBA" id="ARBA00022598"/>
    </source>
</evidence>
<dbReference type="Pfam" id="PF00501">
    <property type="entry name" value="AMP-binding"/>
    <property type="match status" value="1"/>
</dbReference>
<evidence type="ECO:0000256" key="1">
    <source>
        <dbReference type="ARBA" id="ARBA00006432"/>
    </source>
</evidence>
<dbReference type="InterPro" id="IPR020845">
    <property type="entry name" value="AMP-binding_CS"/>
</dbReference>
<dbReference type="InterPro" id="IPR045851">
    <property type="entry name" value="AMP-bd_C_sf"/>
</dbReference>
<keyword evidence="5" id="KW-1185">Reference proteome</keyword>
<dbReference type="GO" id="GO:0005777">
    <property type="term" value="C:peroxisome"/>
    <property type="evidence" value="ECO:0007669"/>
    <property type="project" value="TreeGrafter"/>
</dbReference>
<comment type="caution">
    <text evidence="4">The sequence shown here is derived from an EMBL/GenBank/DDBJ whole genome shotgun (WGS) entry which is preliminary data.</text>
</comment>
<feature type="domain" description="AMP-dependent synthetase/ligase" evidence="3">
    <location>
        <begin position="69"/>
        <end position="384"/>
    </location>
</feature>
<dbReference type="InterPro" id="IPR042099">
    <property type="entry name" value="ANL_N_sf"/>
</dbReference>